<dbReference type="Proteomes" id="UP000277928">
    <property type="component" value="Unassembled WGS sequence"/>
</dbReference>
<dbReference type="InterPro" id="IPR015324">
    <property type="entry name" value="Ribosomal_Rsm22-like"/>
</dbReference>
<dbReference type="InterPro" id="IPR029063">
    <property type="entry name" value="SAM-dependent_MTases_sf"/>
</dbReference>
<dbReference type="GO" id="GO:0008168">
    <property type="term" value="F:methyltransferase activity"/>
    <property type="evidence" value="ECO:0007669"/>
    <property type="project" value="InterPro"/>
</dbReference>
<organism evidence="8 9">
    <name type="scientific">Litomosoides sigmodontis</name>
    <name type="common">Filarial nematode worm</name>
    <dbReference type="NCBI Taxonomy" id="42156"/>
    <lineage>
        <taxon>Eukaryota</taxon>
        <taxon>Metazoa</taxon>
        <taxon>Ecdysozoa</taxon>
        <taxon>Nematoda</taxon>
        <taxon>Chromadorea</taxon>
        <taxon>Rhabditida</taxon>
        <taxon>Spirurina</taxon>
        <taxon>Spiruromorpha</taxon>
        <taxon>Filarioidea</taxon>
        <taxon>Onchocercidae</taxon>
        <taxon>Litomosoides</taxon>
    </lineage>
</organism>
<reference evidence="8 9" key="1">
    <citation type="submission" date="2018-08" db="EMBL/GenBank/DDBJ databases">
        <authorList>
            <person name="Laetsch R D."/>
            <person name="Stevens L."/>
            <person name="Kumar S."/>
            <person name="Blaxter L. M."/>
        </authorList>
    </citation>
    <scope>NUCLEOTIDE SEQUENCE [LARGE SCALE GENOMIC DNA]</scope>
</reference>
<evidence type="ECO:0000313" key="8">
    <source>
        <dbReference type="EMBL" id="VDK71842.1"/>
    </source>
</evidence>
<dbReference type="GO" id="GO:0051536">
    <property type="term" value="F:iron-sulfur cluster binding"/>
    <property type="evidence" value="ECO:0007669"/>
    <property type="project" value="UniProtKB-KW"/>
</dbReference>
<evidence type="ECO:0000256" key="4">
    <source>
        <dbReference type="ARBA" id="ARBA00023004"/>
    </source>
</evidence>
<comment type="function">
    <text evidence="7">Mitochondrial ribosome (mitoribosome) assembly factor. Binds at the interface of the head and body domains of the mitochondrial small ribosomal subunit (mt-SSU), occluding the mRNA channel and preventing compaction of the head domain towards the body. Probable inactive methyltransferase: retains the characteristic folding and ability to bind S-adenosyl-L-methionine, but it probably lost its methyltransferase activity.</text>
</comment>
<accession>A0A3P6S7K7</accession>
<dbReference type="GO" id="GO:0005763">
    <property type="term" value="C:mitochondrial small ribosomal subunit"/>
    <property type="evidence" value="ECO:0007669"/>
    <property type="project" value="TreeGrafter"/>
</dbReference>
<dbReference type="PANTHER" id="PTHR13184:SF5">
    <property type="entry name" value="METHYLTRANSFERASE-LIKE PROTEIN 17, MITOCHONDRIAL"/>
    <property type="match status" value="1"/>
</dbReference>
<dbReference type="InterPro" id="IPR052571">
    <property type="entry name" value="Mt_RNA_Methyltransferase"/>
</dbReference>
<dbReference type="OMA" id="CPHDQGC"/>
<dbReference type="GO" id="GO:0003735">
    <property type="term" value="F:structural constituent of ribosome"/>
    <property type="evidence" value="ECO:0007669"/>
    <property type="project" value="TreeGrafter"/>
</dbReference>
<evidence type="ECO:0000256" key="7">
    <source>
        <dbReference type="ARBA" id="ARBA00045681"/>
    </source>
</evidence>
<sequence>MKKVFPLFQTLCQFSAGKRTALGLTRNLDDGSANVISVNVETGSKSIVQLKDIGAKKMQLKYDRVLPQKAIIGLWNALTSCSRNPKILQSEADQLKEKLRQRQFPASPEEVRNARYEIKKVLEMEGGYPDCHSVSQKVMEAFDFEIKKKVNKLLRYTRYNWKPLDFKTREDAAAYTLARFAPNYAEVGFVLREFRNNGYIPETVLDYGSGSGAAFWAAFEQWGEQVKSYQLIEPNEEMSQFCMDILRGDSENNGHPFVHPNVNCRKFLAPSLNNTFDVIIVHRLLAELASEESRTQLLIDLWRRTNRYLVLIDGSCKGAYNALMEARDYILMGGCELHREQTRQVLMEAKVLNEEAECILTDQQLSNYMRYNLIKNMLPPNTVLPTRLSPGYVFAPCPHDQGCPKNVEKTKDVCSFSTQWNVLRADGRKQTFNTETGSFSYVIMAKGARPHQIPESRILMLKRGGGHASCTVCTPFCGIQRFTISKSMGKIYKSVKNVKTGRILPVEMRTVGSDSEFDVYKEAVEEFTEEKSSKNIVEKKSSCS</sequence>
<keyword evidence="4" id="KW-0408">Iron</keyword>
<dbReference type="GO" id="GO:0006412">
    <property type="term" value="P:translation"/>
    <property type="evidence" value="ECO:0007669"/>
    <property type="project" value="InterPro"/>
</dbReference>
<dbReference type="SUPFAM" id="SSF53335">
    <property type="entry name" value="S-adenosyl-L-methionine-dependent methyltransferases"/>
    <property type="match status" value="1"/>
</dbReference>
<dbReference type="AlphaFoldDB" id="A0A3P6S7K7"/>
<keyword evidence="3" id="KW-0809">Transit peptide</keyword>
<dbReference type="OrthoDB" id="421327at2759"/>
<name>A0A3P6S7K7_LITSI</name>
<dbReference type="Pfam" id="PF09243">
    <property type="entry name" value="Rsm22"/>
    <property type="match status" value="2"/>
</dbReference>
<dbReference type="EMBL" id="UYRX01000057">
    <property type="protein sequence ID" value="VDK71842.1"/>
    <property type="molecule type" value="Genomic_DNA"/>
</dbReference>
<evidence type="ECO:0000256" key="6">
    <source>
        <dbReference type="ARBA" id="ARBA00023128"/>
    </source>
</evidence>
<gene>
    <name evidence="8" type="ORF">NLS_LOCUS1586</name>
</gene>
<keyword evidence="2" id="KW-0479">Metal-binding</keyword>
<evidence type="ECO:0000313" key="9">
    <source>
        <dbReference type="Proteomes" id="UP000277928"/>
    </source>
</evidence>
<evidence type="ECO:0000256" key="3">
    <source>
        <dbReference type="ARBA" id="ARBA00022946"/>
    </source>
</evidence>
<dbReference type="STRING" id="42156.A0A3P6S7K7"/>
<dbReference type="GO" id="GO:0046872">
    <property type="term" value="F:metal ion binding"/>
    <property type="evidence" value="ECO:0007669"/>
    <property type="project" value="UniProtKB-KW"/>
</dbReference>
<evidence type="ECO:0000256" key="2">
    <source>
        <dbReference type="ARBA" id="ARBA00022723"/>
    </source>
</evidence>
<evidence type="ECO:0000256" key="1">
    <source>
        <dbReference type="ARBA" id="ARBA00004173"/>
    </source>
</evidence>
<proteinExistence type="predicted"/>
<keyword evidence="9" id="KW-1185">Reference proteome</keyword>
<protein>
    <recommendedName>
        <fullName evidence="10">Methyltransferase domain-containing protein</fullName>
    </recommendedName>
</protein>
<dbReference type="Gene3D" id="3.40.50.150">
    <property type="entry name" value="Vaccinia Virus protein VP39"/>
    <property type="match status" value="1"/>
</dbReference>
<keyword evidence="6" id="KW-0496">Mitochondrion</keyword>
<dbReference type="PANTHER" id="PTHR13184">
    <property type="entry name" value="37S RIBOSOMAL PROTEIN S22"/>
    <property type="match status" value="1"/>
</dbReference>
<keyword evidence="5" id="KW-0411">Iron-sulfur</keyword>
<comment type="subcellular location">
    <subcellularLocation>
        <location evidence="1">Mitochondrion</location>
    </subcellularLocation>
</comment>
<evidence type="ECO:0008006" key="10">
    <source>
        <dbReference type="Google" id="ProtNLM"/>
    </source>
</evidence>
<evidence type="ECO:0000256" key="5">
    <source>
        <dbReference type="ARBA" id="ARBA00023014"/>
    </source>
</evidence>